<dbReference type="AlphaFoldDB" id="A0A7N2MK24"/>
<dbReference type="InterPro" id="IPR016140">
    <property type="entry name" value="Bifunc_inhib/LTP/seed_store"/>
</dbReference>
<keyword evidence="2" id="KW-0964">Secreted</keyword>
<dbReference type="PANTHER" id="PTHR35501">
    <property type="entry name" value="PROTEIN YY1"/>
    <property type="match status" value="1"/>
</dbReference>
<evidence type="ECO:0000256" key="2">
    <source>
        <dbReference type="ARBA" id="ARBA00022525"/>
    </source>
</evidence>
<dbReference type="InterPro" id="IPR036312">
    <property type="entry name" value="Bifun_inhib/LTP/seed_sf"/>
</dbReference>
<accession>A0A7N2MK24</accession>
<feature type="signal peptide" evidence="4">
    <location>
        <begin position="1"/>
        <end position="32"/>
    </location>
</feature>
<dbReference type="Gene3D" id="1.10.110.10">
    <property type="entry name" value="Plant lipid-transfer and hydrophobic proteins"/>
    <property type="match status" value="1"/>
</dbReference>
<evidence type="ECO:0000259" key="5">
    <source>
        <dbReference type="SMART" id="SM00499"/>
    </source>
</evidence>
<feature type="chain" id="PRO_5029626657" description="Bifunctional inhibitor/plant lipid transfer protein/seed storage helical domain-containing protein" evidence="4">
    <location>
        <begin position="33"/>
        <end position="95"/>
    </location>
</feature>
<dbReference type="InParanoid" id="A0A7N2MK24"/>
<evidence type="ECO:0000256" key="1">
    <source>
        <dbReference type="ARBA" id="ARBA00004613"/>
    </source>
</evidence>
<dbReference type="EnsemblPlants" id="QL09p014765:mrna">
    <property type="protein sequence ID" value="QL09p014765:mrna"/>
    <property type="gene ID" value="QL09p014765"/>
</dbReference>
<feature type="domain" description="Bifunctional inhibitor/plant lipid transfer protein/seed storage helical" evidence="5">
    <location>
        <begin position="44"/>
        <end position="92"/>
    </location>
</feature>
<protein>
    <recommendedName>
        <fullName evidence="5">Bifunctional inhibitor/plant lipid transfer protein/seed storage helical domain-containing protein</fullName>
    </recommendedName>
</protein>
<reference evidence="6 7" key="1">
    <citation type="journal article" date="2016" name="G3 (Bethesda)">
        <title>First Draft Assembly and Annotation of the Genome of a California Endemic Oak Quercus lobata Nee (Fagaceae).</title>
        <authorList>
            <person name="Sork V.L."/>
            <person name="Fitz-Gibbon S.T."/>
            <person name="Puiu D."/>
            <person name="Crepeau M."/>
            <person name="Gugger P.F."/>
            <person name="Sherman R."/>
            <person name="Stevens K."/>
            <person name="Langley C.H."/>
            <person name="Pellegrini M."/>
            <person name="Salzberg S.L."/>
        </authorList>
    </citation>
    <scope>NUCLEOTIDE SEQUENCE [LARGE SCALE GENOMIC DNA]</scope>
    <source>
        <strain evidence="6 7">cv. SW786</strain>
    </source>
</reference>
<dbReference type="OMA" id="LCNTFRI"/>
<evidence type="ECO:0000313" key="7">
    <source>
        <dbReference type="Proteomes" id="UP000594261"/>
    </source>
</evidence>
<dbReference type="Proteomes" id="UP000594261">
    <property type="component" value="Chromosome 9"/>
</dbReference>
<name>A0A7N2MK24_QUELO</name>
<dbReference type="SMART" id="SM00499">
    <property type="entry name" value="AAI"/>
    <property type="match status" value="1"/>
</dbReference>
<evidence type="ECO:0000313" key="6">
    <source>
        <dbReference type="EnsemblPlants" id="QL09p014765:mrna"/>
    </source>
</evidence>
<evidence type="ECO:0000256" key="4">
    <source>
        <dbReference type="SAM" id="SignalP"/>
    </source>
</evidence>
<dbReference type="EMBL" id="LRBV02000009">
    <property type="status" value="NOT_ANNOTATED_CDS"/>
    <property type="molecule type" value="Genomic_DNA"/>
</dbReference>
<dbReference type="PANTHER" id="PTHR35501:SF3">
    <property type="entry name" value="PROTEIN YY1"/>
    <property type="match status" value="1"/>
</dbReference>
<reference evidence="6" key="2">
    <citation type="submission" date="2021-01" db="UniProtKB">
        <authorList>
            <consortium name="EnsemblPlants"/>
        </authorList>
    </citation>
    <scope>IDENTIFICATION</scope>
</reference>
<sequence length="95" mass="9786">MAALKSLVSLSSQAALLFLLIALAMQTKTAEAQSCPGLDNLSSCQAFLLPGAANPNTACCNALRGVQPDCVCNALRIAQSIPAKCNLPPLTCILI</sequence>
<dbReference type="Pfam" id="PF00234">
    <property type="entry name" value="Tryp_alpha_amyl"/>
    <property type="match status" value="1"/>
</dbReference>
<evidence type="ECO:0000256" key="3">
    <source>
        <dbReference type="ARBA" id="ARBA00038300"/>
    </source>
</evidence>
<comment type="subcellular location">
    <subcellularLocation>
        <location evidence="1">Secreted</location>
    </subcellularLocation>
</comment>
<proteinExistence type="inferred from homology"/>
<keyword evidence="4" id="KW-0732">Signal</keyword>
<dbReference type="GO" id="GO:0005576">
    <property type="term" value="C:extracellular region"/>
    <property type="evidence" value="ECO:0007669"/>
    <property type="project" value="UniProtKB-SubCell"/>
</dbReference>
<dbReference type="Gramene" id="QL09p014765:mrna">
    <property type="protein sequence ID" value="QL09p014765:mrna"/>
    <property type="gene ID" value="QL09p014765"/>
</dbReference>
<comment type="similarity">
    <text evidence="3">Belongs to the A9/FIL1 family.</text>
</comment>
<keyword evidence="7" id="KW-1185">Reference proteome</keyword>
<organism evidence="6 7">
    <name type="scientific">Quercus lobata</name>
    <name type="common">Valley oak</name>
    <dbReference type="NCBI Taxonomy" id="97700"/>
    <lineage>
        <taxon>Eukaryota</taxon>
        <taxon>Viridiplantae</taxon>
        <taxon>Streptophyta</taxon>
        <taxon>Embryophyta</taxon>
        <taxon>Tracheophyta</taxon>
        <taxon>Spermatophyta</taxon>
        <taxon>Magnoliopsida</taxon>
        <taxon>eudicotyledons</taxon>
        <taxon>Gunneridae</taxon>
        <taxon>Pentapetalae</taxon>
        <taxon>rosids</taxon>
        <taxon>fabids</taxon>
        <taxon>Fagales</taxon>
        <taxon>Fagaceae</taxon>
        <taxon>Quercus</taxon>
    </lineage>
</organism>
<dbReference type="SUPFAM" id="SSF47699">
    <property type="entry name" value="Bifunctional inhibitor/lipid-transfer protein/seed storage 2S albumin"/>
    <property type="match status" value="1"/>
</dbReference>